<accession>A0AA41QB53</accession>
<feature type="transmembrane region" description="Helical" evidence="7">
    <location>
        <begin position="6"/>
        <end position="23"/>
    </location>
</feature>
<dbReference type="PANTHER" id="PTHR34978">
    <property type="entry name" value="POSSIBLE SENSOR-TRANSDUCER PROTEIN BLAR"/>
    <property type="match status" value="1"/>
</dbReference>
<dbReference type="InterPro" id="IPR052173">
    <property type="entry name" value="Beta-lactam_resp_regulator"/>
</dbReference>
<dbReference type="Pfam" id="PF01435">
    <property type="entry name" value="Peptidase_M48"/>
    <property type="match status" value="1"/>
</dbReference>
<dbReference type="RefSeq" id="WP_235058447.1">
    <property type="nucleotide sequence ID" value="NZ_JAKFHA010000056.1"/>
</dbReference>
<evidence type="ECO:0000256" key="4">
    <source>
        <dbReference type="ARBA" id="ARBA00022833"/>
    </source>
</evidence>
<evidence type="ECO:0000313" key="9">
    <source>
        <dbReference type="EMBL" id="MCF2533679.1"/>
    </source>
</evidence>
<keyword evidence="1 6" id="KW-0645">Protease</keyword>
<dbReference type="EMBL" id="JAKFHA010000056">
    <property type="protein sequence ID" value="MCF2533679.1"/>
    <property type="molecule type" value="Genomic_DNA"/>
</dbReference>
<dbReference type="Gene3D" id="3.30.2010.10">
    <property type="entry name" value="Metalloproteases ('zincins'), catalytic domain"/>
    <property type="match status" value="1"/>
</dbReference>
<evidence type="ECO:0000313" key="10">
    <source>
        <dbReference type="Proteomes" id="UP001165378"/>
    </source>
</evidence>
<protein>
    <submittedName>
        <fullName evidence="9">M56 family metallopeptidase</fullName>
    </submittedName>
</protein>
<comment type="cofactor">
    <cofactor evidence="6">
        <name>Zn(2+)</name>
        <dbReference type="ChEBI" id="CHEBI:29105"/>
    </cofactor>
    <text evidence="6">Binds 1 zinc ion per subunit.</text>
</comment>
<reference evidence="9" key="1">
    <citation type="submission" date="2022-01" db="EMBL/GenBank/DDBJ databases">
        <title>Genome-Based Taxonomic Classification of the Phylum Actinobacteria.</title>
        <authorList>
            <person name="Gao Y."/>
        </authorList>
    </citation>
    <scope>NUCLEOTIDE SEQUENCE</scope>
    <source>
        <strain evidence="9">KLBMP 8922</strain>
    </source>
</reference>
<keyword evidence="4 6" id="KW-0862">Zinc</keyword>
<keyword evidence="7" id="KW-0472">Membrane</keyword>
<dbReference type="AlphaFoldDB" id="A0AA41QB53"/>
<keyword evidence="2" id="KW-0479">Metal-binding</keyword>
<name>A0AA41QB53_9ACTN</name>
<keyword evidence="7" id="KW-0812">Transmembrane</keyword>
<keyword evidence="3 6" id="KW-0378">Hydrolase</keyword>
<organism evidence="9 10">
    <name type="scientific">Yinghuangia soli</name>
    <dbReference type="NCBI Taxonomy" id="2908204"/>
    <lineage>
        <taxon>Bacteria</taxon>
        <taxon>Bacillati</taxon>
        <taxon>Actinomycetota</taxon>
        <taxon>Actinomycetes</taxon>
        <taxon>Kitasatosporales</taxon>
        <taxon>Streptomycetaceae</taxon>
        <taxon>Yinghuangia</taxon>
    </lineage>
</organism>
<evidence type="ECO:0000256" key="5">
    <source>
        <dbReference type="ARBA" id="ARBA00023049"/>
    </source>
</evidence>
<dbReference type="GO" id="GO:0004222">
    <property type="term" value="F:metalloendopeptidase activity"/>
    <property type="evidence" value="ECO:0007669"/>
    <property type="project" value="InterPro"/>
</dbReference>
<feature type="transmembrane region" description="Helical" evidence="7">
    <location>
        <begin position="297"/>
        <end position="324"/>
    </location>
</feature>
<evidence type="ECO:0000259" key="8">
    <source>
        <dbReference type="Pfam" id="PF01435"/>
    </source>
</evidence>
<comment type="caution">
    <text evidence="9">The sequence shown here is derived from an EMBL/GenBank/DDBJ whole genome shotgun (WGS) entry which is preliminary data.</text>
</comment>
<evidence type="ECO:0000256" key="1">
    <source>
        <dbReference type="ARBA" id="ARBA00022670"/>
    </source>
</evidence>
<keyword evidence="5 6" id="KW-0482">Metalloprotease</keyword>
<dbReference type="GO" id="GO:0006508">
    <property type="term" value="P:proteolysis"/>
    <property type="evidence" value="ECO:0007669"/>
    <property type="project" value="UniProtKB-KW"/>
</dbReference>
<dbReference type="GO" id="GO:0046872">
    <property type="term" value="F:metal ion binding"/>
    <property type="evidence" value="ECO:0007669"/>
    <property type="project" value="UniProtKB-KW"/>
</dbReference>
<proteinExistence type="inferred from homology"/>
<evidence type="ECO:0000256" key="2">
    <source>
        <dbReference type="ARBA" id="ARBA00022723"/>
    </source>
</evidence>
<evidence type="ECO:0000256" key="7">
    <source>
        <dbReference type="SAM" id="Phobius"/>
    </source>
</evidence>
<feature type="transmembrane region" description="Helical" evidence="7">
    <location>
        <begin position="35"/>
        <end position="61"/>
    </location>
</feature>
<dbReference type="PANTHER" id="PTHR34978:SF3">
    <property type="entry name" value="SLR0241 PROTEIN"/>
    <property type="match status" value="1"/>
</dbReference>
<gene>
    <name evidence="9" type="ORF">LZ495_41565</name>
</gene>
<evidence type="ECO:0000256" key="3">
    <source>
        <dbReference type="ARBA" id="ARBA00022801"/>
    </source>
</evidence>
<keyword evidence="7" id="KW-1133">Transmembrane helix</keyword>
<feature type="transmembrane region" description="Helical" evidence="7">
    <location>
        <begin position="81"/>
        <end position="104"/>
    </location>
</feature>
<keyword evidence="10" id="KW-1185">Reference proteome</keyword>
<feature type="domain" description="Peptidase M48" evidence="8">
    <location>
        <begin position="110"/>
        <end position="187"/>
    </location>
</feature>
<dbReference type="CDD" id="cd07326">
    <property type="entry name" value="M56_BlaR1_MecR1_like"/>
    <property type="match status" value="1"/>
</dbReference>
<dbReference type="InterPro" id="IPR001915">
    <property type="entry name" value="Peptidase_M48"/>
</dbReference>
<comment type="similarity">
    <text evidence="6">Belongs to the peptidase M48 family.</text>
</comment>
<sequence length="330" mass="33914">MRFAVFLPLVLPLTALPVARLAADHLHPRTATRLLTAVAVVLAACSTLCLALLMVVGTAQVPGNPLPDGWADPEVRDEVPHVRLTGTLAIAGLLAVVAAAAVVVRRACRVRSAARRAVRELPAQGDVAVLPDDEPYAFALPGAGGEKPRVVVSTGMLRCLTPPEQHALIAHERAHLTGRHHRVLLAARLAAASQPLLRPLRTAIGYTVERWADEEAAQAVGDRRTTARAVGKAALATRGSAPEGLPAFAAPAPGAGRGSARGSAPGPVRGAVPRRVAALMGPMPDTAWPAPRSRAGLAAIVAAAGTTVSVMSAANATVALFVILKAATPL</sequence>
<dbReference type="Proteomes" id="UP001165378">
    <property type="component" value="Unassembled WGS sequence"/>
</dbReference>
<evidence type="ECO:0000256" key="6">
    <source>
        <dbReference type="RuleBase" id="RU003983"/>
    </source>
</evidence>